<name>A0ABN3AQT8_9MICC</name>
<dbReference type="RefSeq" id="WP_346027505.1">
    <property type="nucleotide sequence ID" value="NZ_BAAAON010000001.1"/>
</dbReference>
<evidence type="ECO:0000313" key="3">
    <source>
        <dbReference type="EMBL" id="GAA2173334.1"/>
    </source>
</evidence>
<keyword evidence="2" id="KW-1133">Transmembrane helix</keyword>
<dbReference type="EMBL" id="BAAAON010000001">
    <property type="protein sequence ID" value="GAA2173334.1"/>
    <property type="molecule type" value="Genomic_DNA"/>
</dbReference>
<dbReference type="Proteomes" id="UP001500974">
    <property type="component" value="Unassembled WGS sequence"/>
</dbReference>
<evidence type="ECO:0000256" key="2">
    <source>
        <dbReference type="SAM" id="Phobius"/>
    </source>
</evidence>
<dbReference type="Gene3D" id="2.40.260.10">
    <property type="entry name" value="Sortase"/>
    <property type="match status" value="1"/>
</dbReference>
<reference evidence="3 4" key="1">
    <citation type="journal article" date="2019" name="Int. J. Syst. Evol. Microbiol.">
        <title>The Global Catalogue of Microorganisms (GCM) 10K type strain sequencing project: providing services to taxonomists for standard genome sequencing and annotation.</title>
        <authorList>
            <consortium name="The Broad Institute Genomics Platform"/>
            <consortium name="The Broad Institute Genome Sequencing Center for Infectious Disease"/>
            <person name="Wu L."/>
            <person name="Ma J."/>
        </authorList>
    </citation>
    <scope>NUCLEOTIDE SEQUENCE [LARGE SCALE GENOMIC DNA]</scope>
    <source>
        <strain evidence="3 4">JCM 14917</strain>
    </source>
</reference>
<dbReference type="CDD" id="cd05829">
    <property type="entry name" value="Sortase_F"/>
    <property type="match status" value="1"/>
</dbReference>
<feature type="compositionally biased region" description="Low complexity" evidence="1">
    <location>
        <begin position="58"/>
        <end position="80"/>
    </location>
</feature>
<dbReference type="InterPro" id="IPR042001">
    <property type="entry name" value="Sortase_F"/>
</dbReference>
<feature type="transmembrane region" description="Helical" evidence="2">
    <location>
        <begin position="21"/>
        <end position="43"/>
    </location>
</feature>
<feature type="region of interest" description="Disordered" evidence="1">
    <location>
        <begin position="58"/>
        <end position="87"/>
    </location>
</feature>
<comment type="caution">
    <text evidence="3">The sequence shown here is derived from an EMBL/GenBank/DDBJ whole genome shotgun (WGS) entry which is preliminary data.</text>
</comment>
<keyword evidence="2" id="KW-0812">Transmembrane</keyword>
<evidence type="ECO:0000313" key="4">
    <source>
        <dbReference type="Proteomes" id="UP001500974"/>
    </source>
</evidence>
<evidence type="ECO:0008006" key="5">
    <source>
        <dbReference type="Google" id="ProtNLM"/>
    </source>
</evidence>
<keyword evidence="2" id="KW-0472">Membrane</keyword>
<protein>
    <recommendedName>
        <fullName evidence="5">Sortase</fullName>
    </recommendedName>
</protein>
<organism evidence="3 4">
    <name type="scientific">Arthrobacter parietis</name>
    <dbReference type="NCBI Taxonomy" id="271434"/>
    <lineage>
        <taxon>Bacteria</taxon>
        <taxon>Bacillati</taxon>
        <taxon>Actinomycetota</taxon>
        <taxon>Actinomycetes</taxon>
        <taxon>Micrococcales</taxon>
        <taxon>Micrococcaceae</taxon>
        <taxon>Arthrobacter</taxon>
    </lineage>
</organism>
<evidence type="ECO:0000256" key="1">
    <source>
        <dbReference type="SAM" id="MobiDB-lite"/>
    </source>
</evidence>
<keyword evidence="4" id="KW-1185">Reference proteome</keyword>
<gene>
    <name evidence="3" type="ORF">GCM10009784_07220</name>
</gene>
<dbReference type="InterPro" id="IPR023365">
    <property type="entry name" value="Sortase_dom-sf"/>
</dbReference>
<dbReference type="SUPFAM" id="SSF63817">
    <property type="entry name" value="Sortase"/>
    <property type="match status" value="1"/>
</dbReference>
<accession>A0ABN3AQT8</accession>
<proteinExistence type="predicted"/>
<sequence>MSNAHRAPTGPGEKDRRIPRLAIGAVVVVLFLALLVLGIQLFAGSGGATPTTAAPTIAAPASAPATSSQSPSPEASTPAPEVTLPPASAPQKLSIESADISVPVLPLTPTDADLAAQSLVPPETLDGYWLTNYGAPGEGSENTVYITGHSWEDRDSPFNRLSSEVEVGDSVVLTTVEGKINYVVDSVTTHNKDTLKNSDIWNIVPNRLVLISCYTEDLWGKNVIVTAVPEV</sequence>